<evidence type="ECO:0000313" key="2">
    <source>
        <dbReference type="Proteomes" id="UP000245880"/>
    </source>
</evidence>
<evidence type="ECO:0000313" key="1">
    <source>
        <dbReference type="EMBL" id="PWJ57910.1"/>
    </source>
</evidence>
<gene>
    <name evidence="1" type="ORF">CLV98_10590</name>
</gene>
<dbReference type="OrthoDB" id="6195245at2"/>
<dbReference type="AlphaFoldDB" id="A0A316AM92"/>
<keyword evidence="2" id="KW-1185">Reference proteome</keyword>
<reference evidence="1 2" key="1">
    <citation type="submission" date="2018-03" db="EMBL/GenBank/DDBJ databases">
        <title>Genomic Encyclopedia of Archaeal and Bacterial Type Strains, Phase II (KMG-II): from individual species to whole genera.</title>
        <authorList>
            <person name="Goeker M."/>
        </authorList>
    </citation>
    <scope>NUCLEOTIDE SEQUENCE [LARGE SCALE GENOMIC DNA]</scope>
    <source>
        <strain evidence="1 2">DSM 100346</strain>
    </source>
</reference>
<comment type="caution">
    <text evidence="1">The sequence shown here is derived from an EMBL/GenBank/DDBJ whole genome shotgun (WGS) entry which is preliminary data.</text>
</comment>
<sequence>MAKTIYPFKRKPIWCNLLTSTVGILLLFSSSFAWGHSFQGLIYGTITLKDGGTKTGIIQWQNRQLFWEDIFVSIRKDNPSLTFLKSSEIKKLSDDEKKEKIEWGFMQIWENKYPSRTNRFSCRFGDIATITTKEGKKAELRLKNGSSIAVEGSDKFRDIGSNLHLADPSGKWQRIGWSKVSKIEFTATPSHALSTAVRPLFGTVKSKYGTLTGYIKWDQDETMTSTKLDGKDQEKTHKIPFWQINHILKKDDNSSEVTLRSGSKLLLWGTDDVGSSNHGLTIFSRNMGAIKVKWKDFIELELSHKAYTSQLYGYRDFRPSTKLMATVTTLTGSRYQGRIVYDLDEQWNSDILEGYKNGLNYLIPFGNIRTVERKNEKQSLISLRNGAKVLLGGQNDVNDKNWGLLIWNDQEKPKYVPWNQVKTVQFK</sequence>
<protein>
    <submittedName>
        <fullName evidence="1">Uncharacterized protein</fullName>
    </submittedName>
</protein>
<name>A0A316AM92_9BACT</name>
<organism evidence="1 2">
    <name type="scientific">Dyadobacter jejuensis</name>
    <dbReference type="NCBI Taxonomy" id="1082580"/>
    <lineage>
        <taxon>Bacteria</taxon>
        <taxon>Pseudomonadati</taxon>
        <taxon>Bacteroidota</taxon>
        <taxon>Cytophagia</taxon>
        <taxon>Cytophagales</taxon>
        <taxon>Spirosomataceae</taxon>
        <taxon>Dyadobacter</taxon>
    </lineage>
</organism>
<accession>A0A316AM92</accession>
<dbReference type="EMBL" id="QGDT01000005">
    <property type="protein sequence ID" value="PWJ57910.1"/>
    <property type="molecule type" value="Genomic_DNA"/>
</dbReference>
<proteinExistence type="predicted"/>
<dbReference type="RefSeq" id="WP_146202265.1">
    <property type="nucleotide sequence ID" value="NZ_QGDT01000005.1"/>
</dbReference>
<dbReference type="Proteomes" id="UP000245880">
    <property type="component" value="Unassembled WGS sequence"/>
</dbReference>